<dbReference type="AlphaFoldDB" id="A0A518DUP6"/>
<dbReference type="SUPFAM" id="SSF111369">
    <property type="entry name" value="HlyD-like secretion proteins"/>
    <property type="match status" value="1"/>
</dbReference>
<evidence type="ECO:0000259" key="3">
    <source>
        <dbReference type="Pfam" id="PF25917"/>
    </source>
</evidence>
<gene>
    <name evidence="4" type="ORF">Pla8534_33590</name>
</gene>
<dbReference type="Proteomes" id="UP000317648">
    <property type="component" value="Chromosome"/>
</dbReference>
<proteinExistence type="predicted"/>
<keyword evidence="5" id="KW-1185">Reference proteome</keyword>
<evidence type="ECO:0000313" key="4">
    <source>
        <dbReference type="EMBL" id="QDU95544.1"/>
    </source>
</evidence>
<comment type="subcellular location">
    <subcellularLocation>
        <location evidence="1">Cell envelope</location>
    </subcellularLocation>
</comment>
<dbReference type="KEGG" id="lcre:Pla8534_33590"/>
<evidence type="ECO:0000313" key="5">
    <source>
        <dbReference type="Proteomes" id="UP000317648"/>
    </source>
</evidence>
<dbReference type="RefSeq" id="WP_145054269.1">
    <property type="nucleotide sequence ID" value="NZ_CP036433.1"/>
</dbReference>
<reference evidence="4 5" key="1">
    <citation type="submission" date="2019-02" db="EMBL/GenBank/DDBJ databases">
        <title>Deep-cultivation of Planctomycetes and their phenomic and genomic characterization uncovers novel biology.</title>
        <authorList>
            <person name="Wiegand S."/>
            <person name="Jogler M."/>
            <person name="Boedeker C."/>
            <person name="Pinto D."/>
            <person name="Vollmers J."/>
            <person name="Rivas-Marin E."/>
            <person name="Kohn T."/>
            <person name="Peeters S.H."/>
            <person name="Heuer A."/>
            <person name="Rast P."/>
            <person name="Oberbeckmann S."/>
            <person name="Bunk B."/>
            <person name="Jeske O."/>
            <person name="Meyerdierks A."/>
            <person name="Storesund J.E."/>
            <person name="Kallscheuer N."/>
            <person name="Luecker S."/>
            <person name="Lage O.M."/>
            <person name="Pohl T."/>
            <person name="Merkel B.J."/>
            <person name="Hornburger P."/>
            <person name="Mueller R.-W."/>
            <person name="Bruemmer F."/>
            <person name="Labrenz M."/>
            <person name="Spormann A.M."/>
            <person name="Op den Camp H."/>
            <person name="Overmann J."/>
            <person name="Amann R."/>
            <person name="Jetten M.S.M."/>
            <person name="Mascher T."/>
            <person name="Medema M.H."/>
            <person name="Devos D.P."/>
            <person name="Kaster A.-K."/>
            <person name="Ovreas L."/>
            <person name="Rohde M."/>
            <person name="Galperin M.Y."/>
            <person name="Jogler C."/>
        </authorList>
    </citation>
    <scope>NUCLEOTIDE SEQUENCE [LARGE SCALE GENOMIC DNA]</scope>
    <source>
        <strain evidence="4 5">Pla85_3_4</strain>
    </source>
</reference>
<dbReference type="Pfam" id="PF25917">
    <property type="entry name" value="BSH_RND"/>
    <property type="match status" value="1"/>
</dbReference>
<dbReference type="GO" id="GO:0030313">
    <property type="term" value="C:cell envelope"/>
    <property type="evidence" value="ECO:0007669"/>
    <property type="project" value="UniProtKB-SubCell"/>
</dbReference>
<protein>
    <submittedName>
        <fullName evidence="4">Putative efflux pump membrane fusion protein</fullName>
    </submittedName>
</protein>
<dbReference type="EMBL" id="CP036433">
    <property type="protein sequence ID" value="QDU95544.1"/>
    <property type="molecule type" value="Genomic_DNA"/>
</dbReference>
<dbReference type="Gene3D" id="2.40.50.100">
    <property type="match status" value="1"/>
</dbReference>
<feature type="domain" description="Multidrug resistance protein MdtA-like barrel-sandwich hybrid" evidence="3">
    <location>
        <begin position="48"/>
        <end position="204"/>
    </location>
</feature>
<organism evidence="4 5">
    <name type="scientific">Lignipirellula cremea</name>
    <dbReference type="NCBI Taxonomy" id="2528010"/>
    <lineage>
        <taxon>Bacteria</taxon>
        <taxon>Pseudomonadati</taxon>
        <taxon>Planctomycetota</taxon>
        <taxon>Planctomycetia</taxon>
        <taxon>Pirellulales</taxon>
        <taxon>Pirellulaceae</taxon>
        <taxon>Lignipirellula</taxon>
    </lineage>
</organism>
<name>A0A518DUP6_9BACT</name>
<dbReference type="InterPro" id="IPR050465">
    <property type="entry name" value="UPF0194_transport"/>
</dbReference>
<dbReference type="PANTHER" id="PTHR32347:SF23">
    <property type="entry name" value="BLL5650 PROTEIN"/>
    <property type="match status" value="1"/>
</dbReference>
<evidence type="ECO:0000256" key="2">
    <source>
        <dbReference type="ARBA" id="ARBA00023054"/>
    </source>
</evidence>
<accession>A0A518DUP6</accession>
<keyword evidence="2" id="KW-0175">Coiled coil</keyword>
<dbReference type="Gene3D" id="2.40.30.170">
    <property type="match status" value="1"/>
</dbReference>
<dbReference type="Gene3D" id="1.10.287.470">
    <property type="entry name" value="Helix hairpin bin"/>
    <property type="match status" value="1"/>
</dbReference>
<evidence type="ECO:0000256" key="1">
    <source>
        <dbReference type="ARBA" id="ARBA00004196"/>
    </source>
</evidence>
<dbReference type="PANTHER" id="PTHR32347">
    <property type="entry name" value="EFFLUX SYSTEM COMPONENT YKNX-RELATED"/>
    <property type="match status" value="1"/>
</dbReference>
<sequence>MNLASITLLAAVAIGGPFNAERPAVSVAEIPHCLVSIDEQIDAPALESGPLAELGAQDGQYVQAGALLAQIDDNQSRLDKQAAELERDAAITRANDDIEVRFAVASLEVADAEVEQALEVNRKRSGVVTETELRRLKLARHRADLQIDRSRLDQKVAQMTAQVQQAVVKSAEASIERRQILAPFQGQVLVVHRRKGEWVNAGDPVLTLARLDRLRVEGFLNANEFSPAEIAGRKVTIQVQLERGRVETFSGVVAYVNPVVQAGNKYRVRALVENRVEKQHYLLRPGVEASMSIDLR</sequence>
<dbReference type="InterPro" id="IPR058625">
    <property type="entry name" value="MdtA-like_BSH"/>
</dbReference>
<dbReference type="OrthoDB" id="259511at2"/>